<keyword evidence="2" id="KW-1185">Reference proteome</keyword>
<dbReference type="Proteomes" id="UP001383192">
    <property type="component" value="Unassembled WGS sequence"/>
</dbReference>
<evidence type="ECO:0008006" key="3">
    <source>
        <dbReference type="Google" id="ProtNLM"/>
    </source>
</evidence>
<comment type="caution">
    <text evidence="1">The sequence shown here is derived from an EMBL/GenBank/DDBJ whole genome shotgun (WGS) entry which is preliminary data.</text>
</comment>
<protein>
    <recommendedName>
        <fullName evidence="3">F-box domain-containing protein</fullName>
    </recommendedName>
</protein>
<reference evidence="1 2" key="1">
    <citation type="submission" date="2024-01" db="EMBL/GenBank/DDBJ databases">
        <title>A draft genome for a cacao thread blight-causing isolate of Paramarasmius palmivorus.</title>
        <authorList>
            <person name="Baruah I.K."/>
            <person name="Bukari Y."/>
            <person name="Amoako-Attah I."/>
            <person name="Meinhardt L.W."/>
            <person name="Bailey B.A."/>
            <person name="Cohen S.P."/>
        </authorList>
    </citation>
    <scope>NUCLEOTIDE SEQUENCE [LARGE SCALE GENOMIC DNA]</scope>
    <source>
        <strain evidence="1 2">GH-12</strain>
    </source>
</reference>
<dbReference type="EMBL" id="JAYKXP010000037">
    <property type="protein sequence ID" value="KAK7040315.1"/>
    <property type="molecule type" value="Genomic_DNA"/>
</dbReference>
<dbReference type="AlphaFoldDB" id="A0AAW0CN98"/>
<gene>
    <name evidence="1" type="ORF">VNI00_009783</name>
</gene>
<accession>A0AAW0CN98</accession>
<dbReference type="Gene3D" id="3.80.10.10">
    <property type="entry name" value="Ribonuclease Inhibitor"/>
    <property type="match status" value="1"/>
</dbReference>
<evidence type="ECO:0000313" key="2">
    <source>
        <dbReference type="Proteomes" id="UP001383192"/>
    </source>
</evidence>
<proteinExistence type="predicted"/>
<dbReference type="SUPFAM" id="SSF52047">
    <property type="entry name" value="RNI-like"/>
    <property type="match status" value="1"/>
</dbReference>
<evidence type="ECO:0000313" key="1">
    <source>
        <dbReference type="EMBL" id="KAK7040315.1"/>
    </source>
</evidence>
<organism evidence="1 2">
    <name type="scientific">Paramarasmius palmivorus</name>
    <dbReference type="NCBI Taxonomy" id="297713"/>
    <lineage>
        <taxon>Eukaryota</taxon>
        <taxon>Fungi</taxon>
        <taxon>Dikarya</taxon>
        <taxon>Basidiomycota</taxon>
        <taxon>Agaricomycotina</taxon>
        <taxon>Agaricomycetes</taxon>
        <taxon>Agaricomycetidae</taxon>
        <taxon>Agaricales</taxon>
        <taxon>Marasmiineae</taxon>
        <taxon>Marasmiaceae</taxon>
        <taxon>Paramarasmius</taxon>
    </lineage>
</organism>
<dbReference type="InterPro" id="IPR032675">
    <property type="entry name" value="LRR_dom_sf"/>
</dbReference>
<sequence length="428" mass="48081">MTDAPKTLPPELVAKTLDHLRSNKRALMAVSLASHSWNIPARQHLFRNLGNIPGEEDSETKIKEFIDLCKNEYSTIPAAGPRKVTLVSSVIAGSGTIRFFVEALLEDDLARKVFWNVEELVITCSQGHPVTARRRAGLGGSDWSQLVQSGCFPKVRKLAFTSCILTEESISQMGAIIRSLERLEFLSLEFPWFHRFTPERSLDVHGIGAFPDTLRRLILEVHDAEVETTNALQLFSTCSTLEEVTVECLSRAHIEDLQYFLQHTPARIQRMTLSMASSYLHENDGIILLKQVIASSTSRVEEMVIETFMDDFVYIFGGTSETELPPPENLKKVVLTSAVKGMEWSLENILVNDSFFGGLEKILLLCIEIRSAEELETAGWDEDSEAVGAESDPYREGAKRAAERLKIFEHTQRVKPLLEALVKYRAEL</sequence>
<name>A0AAW0CN98_9AGAR</name>